<proteinExistence type="predicted"/>
<dbReference type="InterPro" id="IPR010921">
    <property type="entry name" value="Trp_repressor/repl_initiator"/>
</dbReference>
<evidence type="ECO:0000313" key="2">
    <source>
        <dbReference type="EMBL" id="MVF04941.1"/>
    </source>
</evidence>
<dbReference type="InterPro" id="IPR002514">
    <property type="entry name" value="Transposase_8"/>
</dbReference>
<accession>A0ABD6I3I0</accession>
<dbReference type="InterPro" id="IPR013324">
    <property type="entry name" value="RNA_pol_sigma_r3/r4-like"/>
</dbReference>
<protein>
    <submittedName>
        <fullName evidence="2">Transposase</fullName>
    </submittedName>
</protein>
<feature type="region of interest" description="Disordered" evidence="1">
    <location>
        <begin position="116"/>
        <end position="146"/>
    </location>
</feature>
<sequence length="250" mass="28227">MLYILATDFRLNSSSRYLSATSCLNFNENFAMRPQFSIWCLTFGAHYMFNGHYFMSERAWLIEVFRLHYQEQLSQNRIAKHLGLPRSTVNSCFQRTGKAGVRWPVNELTLERTLYPGKKRSRSSASPPLQTPIMTVPSKPKRRGRRPNFPLAFKLSLVEQSMQPGVSTARLAREHGINDNLLFNWRNLYKQGRLGAPLPPEPCLLPVELDDVPSPPPITETDKAPPSDVAECELVLPGGTLSLEKSGQPG</sequence>
<dbReference type="Proteomes" id="UP000443014">
    <property type="component" value="Unassembled WGS sequence"/>
</dbReference>
<dbReference type="Gene3D" id="1.10.10.10">
    <property type="entry name" value="Winged helix-like DNA-binding domain superfamily/Winged helix DNA-binding domain"/>
    <property type="match status" value="1"/>
</dbReference>
<gene>
    <name evidence="2" type="ORF">GMA22_16970</name>
</gene>
<organism evidence="2 3">
    <name type="scientific">Serratia marcescens</name>
    <dbReference type="NCBI Taxonomy" id="615"/>
    <lineage>
        <taxon>Bacteria</taxon>
        <taxon>Pseudomonadati</taxon>
        <taxon>Pseudomonadota</taxon>
        <taxon>Gammaproteobacteria</taxon>
        <taxon>Enterobacterales</taxon>
        <taxon>Yersiniaceae</taxon>
        <taxon>Serratia</taxon>
    </lineage>
</organism>
<comment type="caution">
    <text evidence="2">The sequence shown here is derived from an EMBL/GenBank/DDBJ whole genome shotgun (WGS) entry which is preliminary data.</text>
</comment>
<dbReference type="InterPro" id="IPR036388">
    <property type="entry name" value="WH-like_DNA-bd_sf"/>
</dbReference>
<name>A0ABD6I3I0_SERMA</name>
<dbReference type="Pfam" id="PF01527">
    <property type="entry name" value="HTH_Tnp_1"/>
    <property type="match status" value="1"/>
</dbReference>
<dbReference type="SUPFAM" id="SSF48295">
    <property type="entry name" value="TrpR-like"/>
    <property type="match status" value="1"/>
</dbReference>
<reference evidence="2 3" key="1">
    <citation type="submission" date="2019-11" db="EMBL/GenBank/DDBJ databases">
        <title>Whole genome sequence of a plant growth promoting strain Serratia marcescens BTL07 isolated from the rhizoplane of Chili (Capsicum annuum).</title>
        <authorList>
            <person name="Dutta S."/>
            <person name="Khatun A."/>
            <person name="Gupta D.R."/>
            <person name="Surovy M.Z."/>
            <person name="Rahman M.M."/>
            <person name="Mahmud N.U."/>
            <person name="Emes R."/>
            <person name="Warry A."/>
            <person name="West H."/>
            <person name="Clarke M.L."/>
            <person name="Islam M.T."/>
        </authorList>
    </citation>
    <scope>NUCLEOTIDE SEQUENCE [LARGE SCALE GENOMIC DNA]</scope>
    <source>
        <strain evidence="2 3">BTL07</strain>
    </source>
</reference>
<evidence type="ECO:0000313" key="3">
    <source>
        <dbReference type="Proteomes" id="UP000443014"/>
    </source>
</evidence>
<dbReference type="SUPFAM" id="SSF88659">
    <property type="entry name" value="Sigma3 and sigma4 domains of RNA polymerase sigma factors"/>
    <property type="match status" value="1"/>
</dbReference>
<dbReference type="NCBIfam" id="NF047595">
    <property type="entry name" value="IS66_ISRel24_TnpA"/>
    <property type="match status" value="1"/>
</dbReference>
<dbReference type="NCBIfam" id="NF038385">
    <property type="entry name" value="IS66_access_TnpA"/>
    <property type="match status" value="1"/>
</dbReference>
<evidence type="ECO:0000256" key="1">
    <source>
        <dbReference type="SAM" id="MobiDB-lite"/>
    </source>
</evidence>
<dbReference type="EMBL" id="WNKC01000003">
    <property type="protein sequence ID" value="MVF04941.1"/>
    <property type="molecule type" value="Genomic_DNA"/>
</dbReference>
<dbReference type="AlphaFoldDB" id="A0ABD6I3I0"/>